<name>A0A9E7HZY0_9LILI</name>
<dbReference type="OrthoDB" id="1909934at2759"/>
<accession>A0A9E7HZY0</accession>
<dbReference type="EMBL" id="CP097510">
    <property type="protein sequence ID" value="URE39369.1"/>
    <property type="molecule type" value="Genomic_DNA"/>
</dbReference>
<evidence type="ECO:0000256" key="1">
    <source>
        <dbReference type="SAM" id="MobiDB-lite"/>
    </source>
</evidence>
<dbReference type="PANTHER" id="PTHR37254:SF1">
    <property type="entry name" value="OS01G0100500 PROTEIN"/>
    <property type="match status" value="1"/>
</dbReference>
<feature type="transmembrane region" description="Helical" evidence="2">
    <location>
        <begin position="73"/>
        <end position="93"/>
    </location>
</feature>
<feature type="transmembrane region" description="Helical" evidence="2">
    <location>
        <begin position="443"/>
        <end position="465"/>
    </location>
</feature>
<sequence length="557" mass="62495">MERSGSGGCPAMAFRYNGTLCACNPGRYLVNGSCALFETGGDWMVSSGVSPAPTFLTTVLPIDYIKRFTQSQAVLLEATLVLLLVWFAFCLALRFTRVDNGRSFWFRLRWWISRFDTFYDTKHWLDDNKVVIKRKTELGGTFSVASWILFVGLLSALLYQIITKQSIEVHRVRPANAPDLLSFVNDLEFNITTISSMSCSHLRGPDSLVIGTLGSIDYRVFPLSTYVEYNCQNTSSGPTISLKCNSCQIPRRNHYISWQFVDLPNDPAIAVGFRFNLSAKDHADGKHVSFVTGTMISDTYANDEPKTFRGSDVNVLRIHLFPQVYNNLNNLKLIQPLFHDFISGSSFSEASDLQASLQGSKNGLVNTTLFISYLSDYIVEINKENMMGIGFTVHFHGGDADLLASLDIQDSMGKILLAGKVNGALLELSHWWRLGSCLLTANMGFLADVGGLYAISLAIFLFFLVQCEARIIKLRHEDTAMRNIVRQKHAQKNWDKLRKYVMYTWGPNNLVDDNKSKRHGSSMINCIHGIQTLHRKKQPRRNTSTCPNTAKGTSPHS</sequence>
<keyword evidence="2" id="KW-0472">Membrane</keyword>
<keyword evidence="4" id="KW-1185">Reference proteome</keyword>
<keyword evidence="2" id="KW-1133">Transmembrane helix</keyword>
<gene>
    <name evidence="3" type="ORF">MUK42_15425</name>
</gene>
<evidence type="ECO:0000313" key="3">
    <source>
        <dbReference type="EMBL" id="URE39369.1"/>
    </source>
</evidence>
<feature type="region of interest" description="Disordered" evidence="1">
    <location>
        <begin position="537"/>
        <end position="557"/>
    </location>
</feature>
<keyword evidence="2" id="KW-0812">Transmembrane</keyword>
<organism evidence="3 4">
    <name type="scientific">Musa troglodytarum</name>
    <name type="common">fe'i banana</name>
    <dbReference type="NCBI Taxonomy" id="320322"/>
    <lineage>
        <taxon>Eukaryota</taxon>
        <taxon>Viridiplantae</taxon>
        <taxon>Streptophyta</taxon>
        <taxon>Embryophyta</taxon>
        <taxon>Tracheophyta</taxon>
        <taxon>Spermatophyta</taxon>
        <taxon>Magnoliopsida</taxon>
        <taxon>Liliopsida</taxon>
        <taxon>Zingiberales</taxon>
        <taxon>Musaceae</taxon>
        <taxon>Musa</taxon>
    </lineage>
</organism>
<dbReference type="PANTHER" id="PTHR37254">
    <property type="entry name" value="OS01G0100500 PROTEIN"/>
    <property type="match status" value="1"/>
</dbReference>
<proteinExistence type="predicted"/>
<evidence type="ECO:0000256" key="2">
    <source>
        <dbReference type="SAM" id="Phobius"/>
    </source>
</evidence>
<dbReference type="AlphaFoldDB" id="A0A9E7HZY0"/>
<evidence type="ECO:0000313" key="4">
    <source>
        <dbReference type="Proteomes" id="UP001055439"/>
    </source>
</evidence>
<dbReference type="Proteomes" id="UP001055439">
    <property type="component" value="Chromosome 8"/>
</dbReference>
<feature type="transmembrane region" description="Helical" evidence="2">
    <location>
        <begin position="138"/>
        <end position="162"/>
    </location>
</feature>
<feature type="compositionally biased region" description="Polar residues" evidence="1">
    <location>
        <begin position="541"/>
        <end position="557"/>
    </location>
</feature>
<protein>
    <submittedName>
        <fullName evidence="3">Uncharacterized protein</fullName>
    </submittedName>
</protein>
<reference evidence="3" key="1">
    <citation type="submission" date="2022-05" db="EMBL/GenBank/DDBJ databases">
        <title>The Musa troglodytarum L. genome provides insights into the mechanism of non-climacteric behaviour and enrichment of carotenoids.</title>
        <authorList>
            <person name="Wang J."/>
        </authorList>
    </citation>
    <scope>NUCLEOTIDE SEQUENCE</scope>
    <source>
        <tissue evidence="3">Leaf</tissue>
    </source>
</reference>